<proteinExistence type="predicted"/>
<evidence type="ECO:0000313" key="2">
    <source>
        <dbReference type="Proteomes" id="UP000821865"/>
    </source>
</evidence>
<dbReference type="EMBL" id="CM023477">
    <property type="protein sequence ID" value="KAH7937858.1"/>
    <property type="molecule type" value="Genomic_DNA"/>
</dbReference>
<protein>
    <submittedName>
        <fullName evidence="1">Uncharacterized protein</fullName>
    </submittedName>
</protein>
<reference evidence="1" key="1">
    <citation type="submission" date="2020-05" db="EMBL/GenBank/DDBJ databases">
        <title>Large-scale comparative analyses of tick genomes elucidate their genetic diversity and vector capacities.</title>
        <authorList>
            <person name="Jia N."/>
            <person name="Wang J."/>
            <person name="Shi W."/>
            <person name="Du L."/>
            <person name="Sun Y."/>
            <person name="Zhan W."/>
            <person name="Jiang J."/>
            <person name="Wang Q."/>
            <person name="Zhang B."/>
            <person name="Ji P."/>
            <person name="Sakyi L.B."/>
            <person name="Cui X."/>
            <person name="Yuan T."/>
            <person name="Jiang B."/>
            <person name="Yang W."/>
            <person name="Lam T.T.-Y."/>
            <person name="Chang Q."/>
            <person name="Ding S."/>
            <person name="Wang X."/>
            <person name="Zhu J."/>
            <person name="Ruan X."/>
            <person name="Zhao L."/>
            <person name="Wei J."/>
            <person name="Que T."/>
            <person name="Du C."/>
            <person name="Cheng J."/>
            <person name="Dai P."/>
            <person name="Han X."/>
            <person name="Huang E."/>
            <person name="Gao Y."/>
            <person name="Liu J."/>
            <person name="Shao H."/>
            <person name="Ye R."/>
            <person name="Li L."/>
            <person name="Wei W."/>
            <person name="Wang X."/>
            <person name="Wang C."/>
            <person name="Yang T."/>
            <person name="Huo Q."/>
            <person name="Li W."/>
            <person name="Guo W."/>
            <person name="Chen H."/>
            <person name="Zhou L."/>
            <person name="Ni X."/>
            <person name="Tian J."/>
            <person name="Zhou Y."/>
            <person name="Sheng Y."/>
            <person name="Liu T."/>
            <person name="Pan Y."/>
            <person name="Xia L."/>
            <person name="Li J."/>
            <person name="Zhao F."/>
            <person name="Cao W."/>
        </authorList>
    </citation>
    <scope>NUCLEOTIDE SEQUENCE</scope>
    <source>
        <strain evidence="1">Dsil-2018</strain>
    </source>
</reference>
<comment type="caution">
    <text evidence="1">The sequence shown here is derived from an EMBL/GenBank/DDBJ whole genome shotgun (WGS) entry which is preliminary data.</text>
</comment>
<organism evidence="1 2">
    <name type="scientific">Dermacentor silvarum</name>
    <name type="common">Tick</name>
    <dbReference type="NCBI Taxonomy" id="543639"/>
    <lineage>
        <taxon>Eukaryota</taxon>
        <taxon>Metazoa</taxon>
        <taxon>Ecdysozoa</taxon>
        <taxon>Arthropoda</taxon>
        <taxon>Chelicerata</taxon>
        <taxon>Arachnida</taxon>
        <taxon>Acari</taxon>
        <taxon>Parasitiformes</taxon>
        <taxon>Ixodida</taxon>
        <taxon>Ixodoidea</taxon>
        <taxon>Ixodidae</taxon>
        <taxon>Rhipicephalinae</taxon>
        <taxon>Dermacentor</taxon>
    </lineage>
</organism>
<dbReference type="Proteomes" id="UP000821865">
    <property type="component" value="Chromosome 8"/>
</dbReference>
<gene>
    <name evidence="1" type="ORF">HPB49_016879</name>
</gene>
<keyword evidence="2" id="KW-1185">Reference proteome</keyword>
<name>A0ACB8CA86_DERSI</name>
<accession>A0ACB8CA86</accession>
<evidence type="ECO:0000313" key="1">
    <source>
        <dbReference type="EMBL" id="KAH7937858.1"/>
    </source>
</evidence>
<sequence length="176" mass="20226">MLSLALIFLPLLLLSRKIREFFFVLFFWVGTTILSETFANSRRCALKPLESLKSHDPQLRDKDAIRVLEIGAGLGGNFQHITRTIKYTNVDPNVQFGSAFLRQLQKNPKVELEQWIQAYGEDMSELASSHFDVVMFTYLLCSVKNTRKVLEEAKRVMVKPARLWLSEYALVTIAVE</sequence>